<dbReference type="PROSITE" id="PS50883">
    <property type="entry name" value="EAL"/>
    <property type="match status" value="1"/>
</dbReference>
<feature type="transmembrane region" description="Helical" evidence="2">
    <location>
        <begin position="58"/>
        <end position="78"/>
    </location>
</feature>
<dbReference type="NCBIfam" id="TIGR00229">
    <property type="entry name" value="sensory_box"/>
    <property type="match status" value="1"/>
</dbReference>
<dbReference type="InterPro" id="IPR000160">
    <property type="entry name" value="GGDEF_dom"/>
</dbReference>
<dbReference type="SUPFAM" id="SSF141868">
    <property type="entry name" value="EAL domain-like"/>
    <property type="match status" value="1"/>
</dbReference>
<dbReference type="PROSITE" id="PS50112">
    <property type="entry name" value="PAS"/>
    <property type="match status" value="1"/>
</dbReference>
<keyword evidence="2" id="KW-0812">Transmembrane</keyword>
<protein>
    <submittedName>
        <fullName evidence="7">EAL domain-containing protein</fullName>
    </submittedName>
</protein>
<dbReference type="Pfam" id="PF00989">
    <property type="entry name" value="PAS"/>
    <property type="match status" value="1"/>
</dbReference>
<dbReference type="InterPro" id="IPR003018">
    <property type="entry name" value="GAF"/>
</dbReference>
<dbReference type="SMART" id="SM00267">
    <property type="entry name" value="GGDEF"/>
    <property type="match status" value="1"/>
</dbReference>
<dbReference type="Pfam" id="PF00563">
    <property type="entry name" value="EAL"/>
    <property type="match status" value="1"/>
</dbReference>
<evidence type="ECO:0000256" key="2">
    <source>
        <dbReference type="SAM" id="Phobius"/>
    </source>
</evidence>
<dbReference type="InterPro" id="IPR052155">
    <property type="entry name" value="Biofilm_reg_signaling"/>
</dbReference>
<feature type="transmembrane region" description="Helical" evidence="2">
    <location>
        <begin position="230"/>
        <end position="251"/>
    </location>
</feature>
<keyword evidence="2" id="KW-1133">Transmembrane helix</keyword>
<evidence type="ECO:0000313" key="7">
    <source>
        <dbReference type="EMBL" id="MFC4489900.1"/>
    </source>
</evidence>
<feature type="domain" description="PAS" evidence="3">
    <location>
        <begin position="268"/>
        <end position="326"/>
    </location>
</feature>
<feature type="domain" description="EAL" evidence="5">
    <location>
        <begin position="906"/>
        <end position="1159"/>
    </location>
</feature>
<feature type="domain" description="GGDEF" evidence="6">
    <location>
        <begin position="766"/>
        <end position="898"/>
    </location>
</feature>
<dbReference type="InterPro" id="IPR035919">
    <property type="entry name" value="EAL_sf"/>
</dbReference>
<dbReference type="Proteomes" id="UP001595999">
    <property type="component" value="Unassembled WGS sequence"/>
</dbReference>
<dbReference type="Gene3D" id="3.30.70.270">
    <property type="match status" value="1"/>
</dbReference>
<evidence type="ECO:0000313" key="8">
    <source>
        <dbReference type="Proteomes" id="UP001595999"/>
    </source>
</evidence>
<dbReference type="CDD" id="cd01949">
    <property type="entry name" value="GGDEF"/>
    <property type="match status" value="1"/>
</dbReference>
<sequence length="1161" mass="128400">MQKYNVDADARQGRRGDSSAALSLVPRWQSWLSIEDPDSHAHAGVDIVQDRFEAKLRAVITAAMLFVAVLSLSIWKVVDNASRAAHSLANSVMVMDQLAHVRGFTTQVEMSTQNYRLTGDEANLTERDKVIEARERMLAQLRTRLSSNPAQLERLLALHQVITQRLEISREVENRYRQQGGAAASAYAARAPIQATRVLVYRLLDEMDQDEHRMLERRQGDYERSQQWQLWWNGLSGITLYLLLGGTYFMVRRQWRALSASREALAFSEENLAATLHSIGDAVISVNAAGLVTRSNRIAEFLTGWLAAEAIGLPLLQVLTVRRDEDDRAIDLFAYGTGMLAQAQHMPESWHGELVARDGQQRPISYTVAPIIGSGGLLNGVVVVFRDTTAERDVRQTILAQNALLAARVQDRSLRLLESEAHRHAILCAVPVLIAYVNAERLYVYVNEQYRLRFAPERADITGCAVEEILGAARYAVACPNIDKALAGEPLNYDWQPFPGVWQNIRYVPKRNEQEEVIGYYVLGIDVTERKAAEEHIQALNGELSQQVRELEHVSRALRTLSAGNRAMLRARDEQQLLNSSCRAIVEAGGYSTAVIWYGDADAQELQPMAQCGFAGGLTELKGIVLGRADAAGGISITPTAVRTGKVQLARDMQSDSRYAVLRALLYGAASGLACPLQVDGRVIGALTIYDRQADTFDDDEIDLLIEASADLAFGIGSLRAQKEREQARVAMQQMLRHDQLTGLPNMLQFEEALTLAVVHASQEGRMLAVLQFNIERLGEINEVLGFAQGDQVLREFGARLTECLPAAALAARVRGDEFAVLLPGADAQEALLLVTAVAWTMATAFEVAGLTLDVTARVGIALFPQHGGNVHDLLRHMGKAAQQAKQRGIAYYVFEPGKGETQAERLMLARELRRAIAQGELRLYLQPKVSLADGRVCGAEALVRWQHPQHGLLAPSAFIDIAERSGLIHSLTEWVITAALELLQAWQRQQLMLPIAVNLSARNLQDETLPDKLRLWQEQRSIPSGLLELEITESSVMLDPELALALLHELRHAGVALYVDDFGTGYSSLSYLQKLPVDYIKIDQSFVMNMSQDKDSAMIVKSTIELVHHLGRLVVAEGVESAAAWQSLRELGCDYAQGYFIAAPMPAEQFAAWNTAFAAP</sequence>
<evidence type="ECO:0000259" key="3">
    <source>
        <dbReference type="PROSITE" id="PS50112"/>
    </source>
</evidence>
<evidence type="ECO:0000256" key="1">
    <source>
        <dbReference type="SAM" id="Coils"/>
    </source>
</evidence>
<dbReference type="InterPro" id="IPR001633">
    <property type="entry name" value="EAL_dom"/>
</dbReference>
<dbReference type="SMART" id="SM00065">
    <property type="entry name" value="GAF"/>
    <property type="match status" value="1"/>
</dbReference>
<dbReference type="Pfam" id="PF00990">
    <property type="entry name" value="GGDEF"/>
    <property type="match status" value="1"/>
</dbReference>
<dbReference type="SMART" id="SM00052">
    <property type="entry name" value="EAL"/>
    <property type="match status" value="1"/>
</dbReference>
<dbReference type="InterPro" id="IPR029016">
    <property type="entry name" value="GAF-like_dom_sf"/>
</dbReference>
<dbReference type="Gene3D" id="3.20.20.450">
    <property type="entry name" value="EAL domain"/>
    <property type="match status" value="1"/>
</dbReference>
<dbReference type="Pfam" id="PF13185">
    <property type="entry name" value="GAF_2"/>
    <property type="match status" value="1"/>
</dbReference>
<gene>
    <name evidence="7" type="ORF">ACFO0R_09735</name>
</gene>
<dbReference type="CDD" id="cd00130">
    <property type="entry name" value="PAS"/>
    <property type="match status" value="1"/>
</dbReference>
<dbReference type="InterPro" id="IPR043128">
    <property type="entry name" value="Rev_trsase/Diguanyl_cyclase"/>
</dbReference>
<proteinExistence type="predicted"/>
<dbReference type="InterPro" id="IPR000700">
    <property type="entry name" value="PAS-assoc_C"/>
</dbReference>
<dbReference type="RefSeq" id="WP_231460696.1">
    <property type="nucleotide sequence ID" value="NZ_JAJOHW010000004.1"/>
</dbReference>
<evidence type="ECO:0000259" key="6">
    <source>
        <dbReference type="PROSITE" id="PS50887"/>
    </source>
</evidence>
<dbReference type="InterPro" id="IPR000014">
    <property type="entry name" value="PAS"/>
</dbReference>
<dbReference type="Gene3D" id="3.30.450.40">
    <property type="match status" value="1"/>
</dbReference>
<name>A0ABV8ZTR7_9NEIS</name>
<dbReference type="InterPro" id="IPR035965">
    <property type="entry name" value="PAS-like_dom_sf"/>
</dbReference>
<dbReference type="InterPro" id="IPR013656">
    <property type="entry name" value="PAS_4"/>
</dbReference>
<dbReference type="PANTHER" id="PTHR44757:SF2">
    <property type="entry name" value="BIOFILM ARCHITECTURE MAINTENANCE PROTEIN MBAA"/>
    <property type="match status" value="1"/>
</dbReference>
<keyword evidence="1" id="KW-0175">Coiled coil</keyword>
<dbReference type="NCBIfam" id="TIGR00254">
    <property type="entry name" value="GGDEF"/>
    <property type="match status" value="1"/>
</dbReference>
<feature type="domain" description="PAC" evidence="4">
    <location>
        <begin position="348"/>
        <end position="400"/>
    </location>
</feature>
<evidence type="ECO:0000259" key="5">
    <source>
        <dbReference type="PROSITE" id="PS50883"/>
    </source>
</evidence>
<dbReference type="InterPro" id="IPR029787">
    <property type="entry name" value="Nucleotide_cyclase"/>
</dbReference>
<dbReference type="InterPro" id="IPR013767">
    <property type="entry name" value="PAS_fold"/>
</dbReference>
<dbReference type="InterPro" id="IPR007891">
    <property type="entry name" value="CHASE3"/>
</dbReference>
<organism evidence="7 8">
    <name type="scientific">Chromobacterium aquaticum</name>
    <dbReference type="NCBI Taxonomy" id="467180"/>
    <lineage>
        <taxon>Bacteria</taxon>
        <taxon>Pseudomonadati</taxon>
        <taxon>Pseudomonadota</taxon>
        <taxon>Betaproteobacteria</taxon>
        <taxon>Neisseriales</taxon>
        <taxon>Chromobacteriaceae</taxon>
        <taxon>Chromobacterium</taxon>
    </lineage>
</organism>
<dbReference type="PROSITE" id="PS50887">
    <property type="entry name" value="GGDEF"/>
    <property type="match status" value="1"/>
</dbReference>
<reference evidence="8" key="1">
    <citation type="journal article" date="2019" name="Int. J. Syst. Evol. Microbiol.">
        <title>The Global Catalogue of Microorganisms (GCM) 10K type strain sequencing project: providing services to taxonomists for standard genome sequencing and annotation.</title>
        <authorList>
            <consortium name="The Broad Institute Genomics Platform"/>
            <consortium name="The Broad Institute Genome Sequencing Center for Infectious Disease"/>
            <person name="Wu L."/>
            <person name="Ma J."/>
        </authorList>
    </citation>
    <scope>NUCLEOTIDE SEQUENCE [LARGE SCALE GENOMIC DNA]</scope>
    <source>
        <strain evidence="8">CGMCC 4.7608</strain>
    </source>
</reference>
<dbReference type="SUPFAM" id="SSF55785">
    <property type="entry name" value="PYP-like sensor domain (PAS domain)"/>
    <property type="match status" value="2"/>
</dbReference>
<dbReference type="Gene3D" id="3.30.450.20">
    <property type="entry name" value="PAS domain"/>
    <property type="match status" value="2"/>
</dbReference>
<accession>A0ABV8ZTR7</accession>
<dbReference type="PANTHER" id="PTHR44757">
    <property type="entry name" value="DIGUANYLATE CYCLASE DGCP"/>
    <property type="match status" value="1"/>
</dbReference>
<keyword evidence="8" id="KW-1185">Reference proteome</keyword>
<dbReference type="Pfam" id="PF05227">
    <property type="entry name" value="CHASE3"/>
    <property type="match status" value="1"/>
</dbReference>
<feature type="coiled-coil region" evidence="1">
    <location>
        <begin position="530"/>
        <end position="557"/>
    </location>
</feature>
<evidence type="ECO:0000259" key="4">
    <source>
        <dbReference type="PROSITE" id="PS50113"/>
    </source>
</evidence>
<dbReference type="PROSITE" id="PS50113">
    <property type="entry name" value="PAC"/>
    <property type="match status" value="1"/>
</dbReference>
<dbReference type="CDD" id="cd01948">
    <property type="entry name" value="EAL"/>
    <property type="match status" value="1"/>
</dbReference>
<dbReference type="Pfam" id="PF08448">
    <property type="entry name" value="PAS_4"/>
    <property type="match status" value="1"/>
</dbReference>
<comment type="caution">
    <text evidence="7">The sequence shown here is derived from an EMBL/GenBank/DDBJ whole genome shotgun (WGS) entry which is preliminary data.</text>
</comment>
<dbReference type="EMBL" id="JBHSEK010000005">
    <property type="protein sequence ID" value="MFC4489900.1"/>
    <property type="molecule type" value="Genomic_DNA"/>
</dbReference>
<dbReference type="SUPFAM" id="SSF55781">
    <property type="entry name" value="GAF domain-like"/>
    <property type="match status" value="1"/>
</dbReference>
<dbReference type="SUPFAM" id="SSF55073">
    <property type="entry name" value="Nucleotide cyclase"/>
    <property type="match status" value="1"/>
</dbReference>
<keyword evidence="2" id="KW-0472">Membrane</keyword>